<keyword evidence="1" id="KW-0732">Signal</keyword>
<evidence type="ECO:0000256" key="1">
    <source>
        <dbReference type="SAM" id="SignalP"/>
    </source>
</evidence>
<sequence>MEICQVGSPLQAPLFLILLLNCLSDATQSGGMIPGDTRVVTGPLDSEFKIQTMLPGVYTKVVSGIHEVEITAGNCSTPLFTCTITEDMPYRTVATVTGILTYGLTRLTFFANNSRAPITVLFYPEHYWPVIDGRSIQSQFTLPLVINAKGKQVVTFSSVILHTSLFSEPAFSVYFSADHLLVYENEGADNVKNFSQILNFQVKDMPFHKIIEITVKERWLVDYYTISYDNYHDTYTIDWTSGDESLKPNLIEDYLSILPLGEITSALIDSASQNSLFGSLVLIVVTTAINGM</sequence>
<feature type="chain" id="PRO_5024401957" evidence="1">
    <location>
        <begin position="30"/>
        <end position="292"/>
    </location>
</feature>
<dbReference type="WBParaSite" id="MCU_005185-RA">
    <property type="protein sequence ID" value="MCU_005185-RA"/>
    <property type="gene ID" value="MCU_005185"/>
</dbReference>
<protein>
    <submittedName>
        <fullName evidence="2">DUF5727 domain-containing protein</fullName>
    </submittedName>
</protein>
<dbReference type="AlphaFoldDB" id="A0A5K3F369"/>
<feature type="signal peptide" evidence="1">
    <location>
        <begin position="1"/>
        <end position="29"/>
    </location>
</feature>
<name>A0A5K3F369_MESCO</name>
<organism evidence="2">
    <name type="scientific">Mesocestoides corti</name>
    <name type="common">Flatworm</name>
    <dbReference type="NCBI Taxonomy" id="53468"/>
    <lineage>
        <taxon>Eukaryota</taxon>
        <taxon>Metazoa</taxon>
        <taxon>Spiralia</taxon>
        <taxon>Lophotrochozoa</taxon>
        <taxon>Platyhelminthes</taxon>
        <taxon>Cestoda</taxon>
        <taxon>Eucestoda</taxon>
        <taxon>Cyclophyllidea</taxon>
        <taxon>Mesocestoididae</taxon>
        <taxon>Mesocestoides</taxon>
    </lineage>
</organism>
<accession>A0A5K3F369</accession>
<evidence type="ECO:0000313" key="2">
    <source>
        <dbReference type="WBParaSite" id="MCU_005185-RA"/>
    </source>
</evidence>
<reference evidence="2" key="1">
    <citation type="submission" date="2019-11" db="UniProtKB">
        <authorList>
            <consortium name="WormBaseParasite"/>
        </authorList>
    </citation>
    <scope>IDENTIFICATION</scope>
</reference>
<proteinExistence type="predicted"/>